<feature type="domain" description="Glycosyl hydrolase family 92 N-terminal" evidence="4">
    <location>
        <begin position="44"/>
        <end position="266"/>
    </location>
</feature>
<dbReference type="InterPro" id="IPR050883">
    <property type="entry name" value="PNGase"/>
</dbReference>
<sequence>MPSHSRPRRRLRRALCSAVLLAATLTPAVPASAAPTPTERPSALVDPLIGTRGGGRTFPGPAAPFGMAQPSPDTIAPGGSGSGYSYEHAAITGFSQTHLSGAGCGVNGEVPILPTTGPVTTSEPAEYAAHFSHRDEQASAGYYRVGLDSGVTAELTATARTGWQRYVFPAGRQANVLVNTGKAGMPVDSSEFHVIGDRTVEGLVTDGRFCGSTSDHHTLYFTASFSRPFTSFGTWRGGTLSPGSRDSAGDGRHGSGGWLTFATSSTGDAPDTGANAEERQVVVKVGLSYTGLVGARRNLAAETSGHDFDRTRRALTAEWDRRLGAVRIGGSDLDHRTAFHTALYHALLHPNLIGDVDRRYPGADGKVRTATDWTPYANFSLWDTTRPQNQLLELLTPEVARDIDLSLLAVHREGGWLPRWWLENSETGVMTGDPVTPFLVDGWSKGLLAGHEEETYRALWQYVTQVPPTDSQFSGRSGNPRYAALGYLPYLPDCRGKHGQDDDCQHPASATLEYAAADAALALMAEALGHHADAALLTARGRSYRTLWNPSTGFFGPRNPDGSWVAPFDPVSGFEHGDGGRTAFHEGGGWQYLWSVPQDVAGLIGLLGGRDAATARLDSFFAYDRLLADPAGTARTAWVHDAGDYFGRTTYDPDNEPDLLAPYLYLWTGRPDRTATVTRAAETLFTDTPDGVTGNDDLGAMSAWYVLTALGLYPGAPGTGTYLLTTPQFPLAALTVGPYRGRQGGTVVISAPGADLDHRYTVGLRVNGLPWQRTWLSHSALAHGVLLDYRLAAAPGRWGTGPADAPPPYSAAGRS</sequence>
<accession>A0ABN3DSQ5</accession>
<dbReference type="Pfam" id="PF07971">
    <property type="entry name" value="Glyco_hydro_92"/>
    <property type="match status" value="1"/>
</dbReference>
<dbReference type="Gene3D" id="2.70.98.10">
    <property type="match status" value="1"/>
</dbReference>
<dbReference type="RefSeq" id="WP_344636130.1">
    <property type="nucleotide sequence ID" value="NZ_BAAATR010000007.1"/>
</dbReference>
<reference evidence="5 6" key="1">
    <citation type="journal article" date="2019" name="Int. J. Syst. Evol. Microbiol.">
        <title>The Global Catalogue of Microorganisms (GCM) 10K type strain sequencing project: providing services to taxonomists for standard genome sequencing and annotation.</title>
        <authorList>
            <consortium name="The Broad Institute Genomics Platform"/>
            <consortium name="The Broad Institute Genome Sequencing Center for Infectious Disease"/>
            <person name="Wu L."/>
            <person name="Ma J."/>
        </authorList>
    </citation>
    <scope>NUCLEOTIDE SEQUENCE [LARGE SCALE GENOMIC DNA]</scope>
    <source>
        <strain evidence="5 6">JCM 7356</strain>
    </source>
</reference>
<comment type="caution">
    <text evidence="5">The sequence shown here is derived from an EMBL/GenBank/DDBJ whole genome shotgun (WGS) entry which is preliminary data.</text>
</comment>
<dbReference type="InterPro" id="IPR041371">
    <property type="entry name" value="GH92_N"/>
</dbReference>
<dbReference type="InterPro" id="IPR008928">
    <property type="entry name" value="6-hairpin_glycosidase_sf"/>
</dbReference>
<feature type="chain" id="PRO_5045040282" description="Alpha-1,2-mannosidase" evidence="2">
    <location>
        <begin position="34"/>
        <end position="815"/>
    </location>
</feature>
<dbReference type="Gene3D" id="3.30.2080.10">
    <property type="entry name" value="GH92 mannosidase domain"/>
    <property type="match status" value="1"/>
</dbReference>
<evidence type="ECO:0000313" key="6">
    <source>
        <dbReference type="Proteomes" id="UP001500305"/>
    </source>
</evidence>
<evidence type="ECO:0000259" key="4">
    <source>
        <dbReference type="Pfam" id="PF17678"/>
    </source>
</evidence>
<gene>
    <name evidence="5" type="ORF">GCM10010430_22270</name>
</gene>
<evidence type="ECO:0000256" key="2">
    <source>
        <dbReference type="SAM" id="SignalP"/>
    </source>
</evidence>
<dbReference type="Gene3D" id="1.20.1050.60">
    <property type="entry name" value="alpha-1,2-mannosidase"/>
    <property type="match status" value="1"/>
</dbReference>
<keyword evidence="2" id="KW-0732">Signal</keyword>
<dbReference type="Proteomes" id="UP001500305">
    <property type="component" value="Unassembled WGS sequence"/>
</dbReference>
<dbReference type="PANTHER" id="PTHR12143">
    <property type="entry name" value="PEPTIDE N-GLYCANASE PNGASE -RELATED"/>
    <property type="match status" value="1"/>
</dbReference>
<dbReference type="Pfam" id="PF17678">
    <property type="entry name" value="Glyco_hydro_92N"/>
    <property type="match status" value="1"/>
</dbReference>
<feature type="signal peptide" evidence="2">
    <location>
        <begin position="1"/>
        <end position="33"/>
    </location>
</feature>
<evidence type="ECO:0000259" key="3">
    <source>
        <dbReference type="Pfam" id="PF07971"/>
    </source>
</evidence>
<evidence type="ECO:0008006" key="7">
    <source>
        <dbReference type="Google" id="ProtNLM"/>
    </source>
</evidence>
<dbReference type="NCBIfam" id="TIGR01180">
    <property type="entry name" value="aman2_put"/>
    <property type="match status" value="1"/>
</dbReference>
<feature type="region of interest" description="Disordered" evidence="1">
    <location>
        <begin position="241"/>
        <end position="275"/>
    </location>
</feature>
<protein>
    <recommendedName>
        <fullName evidence="7">Alpha-1,2-mannosidase</fullName>
    </recommendedName>
</protein>
<proteinExistence type="predicted"/>
<evidence type="ECO:0000256" key="1">
    <source>
        <dbReference type="SAM" id="MobiDB-lite"/>
    </source>
</evidence>
<dbReference type="InterPro" id="IPR012939">
    <property type="entry name" value="Glyco_hydro_92"/>
</dbReference>
<organism evidence="5 6">
    <name type="scientific">Kitasatospora cystarginea</name>
    <dbReference type="NCBI Taxonomy" id="58350"/>
    <lineage>
        <taxon>Bacteria</taxon>
        <taxon>Bacillati</taxon>
        <taxon>Actinomycetota</taxon>
        <taxon>Actinomycetes</taxon>
        <taxon>Kitasatosporales</taxon>
        <taxon>Streptomycetaceae</taxon>
        <taxon>Kitasatospora</taxon>
    </lineage>
</organism>
<dbReference type="EMBL" id="BAAATR010000007">
    <property type="protein sequence ID" value="GAA2240367.1"/>
    <property type="molecule type" value="Genomic_DNA"/>
</dbReference>
<evidence type="ECO:0000313" key="5">
    <source>
        <dbReference type="EMBL" id="GAA2240367.1"/>
    </source>
</evidence>
<dbReference type="InterPro" id="IPR014718">
    <property type="entry name" value="GH-type_carb-bd"/>
</dbReference>
<dbReference type="InterPro" id="IPR005887">
    <property type="entry name" value="GH92_a_mannosidase_put"/>
</dbReference>
<keyword evidence="6" id="KW-1185">Reference proteome</keyword>
<dbReference type="Gene3D" id="1.20.1610.10">
    <property type="entry name" value="alpha-1,2-mannosidases domains"/>
    <property type="match status" value="1"/>
</dbReference>
<feature type="domain" description="Glycosyl hydrolase family 92" evidence="3">
    <location>
        <begin position="294"/>
        <end position="792"/>
    </location>
</feature>
<name>A0ABN3DSQ5_9ACTN</name>
<dbReference type="PANTHER" id="PTHR12143:SF39">
    <property type="entry name" value="SECRETED PROTEIN"/>
    <property type="match status" value="1"/>
</dbReference>
<dbReference type="SUPFAM" id="SSF48208">
    <property type="entry name" value="Six-hairpin glycosidases"/>
    <property type="match status" value="1"/>
</dbReference>